<comment type="caution">
    <text evidence="1">The sequence shown here is derived from an EMBL/GenBank/DDBJ whole genome shotgun (WGS) entry which is preliminary data.</text>
</comment>
<dbReference type="EMBL" id="JBHULX010000033">
    <property type="protein sequence ID" value="MFD2592297.1"/>
    <property type="molecule type" value="Genomic_DNA"/>
</dbReference>
<reference evidence="2" key="1">
    <citation type="journal article" date="2019" name="Int. J. Syst. Evol. Microbiol.">
        <title>The Global Catalogue of Microorganisms (GCM) 10K type strain sequencing project: providing services to taxonomists for standard genome sequencing and annotation.</title>
        <authorList>
            <consortium name="The Broad Institute Genomics Platform"/>
            <consortium name="The Broad Institute Genome Sequencing Center for Infectious Disease"/>
            <person name="Wu L."/>
            <person name="Ma J."/>
        </authorList>
    </citation>
    <scope>NUCLEOTIDE SEQUENCE [LARGE SCALE GENOMIC DNA]</scope>
    <source>
        <strain evidence="2">KCTC 42423</strain>
    </source>
</reference>
<gene>
    <name evidence="1" type="ORF">ACFSTE_15775</name>
</gene>
<organism evidence="1 2">
    <name type="scientific">Aquimarina hainanensis</name>
    <dbReference type="NCBI Taxonomy" id="1578017"/>
    <lineage>
        <taxon>Bacteria</taxon>
        <taxon>Pseudomonadati</taxon>
        <taxon>Bacteroidota</taxon>
        <taxon>Flavobacteriia</taxon>
        <taxon>Flavobacteriales</taxon>
        <taxon>Flavobacteriaceae</taxon>
        <taxon>Aquimarina</taxon>
    </lineage>
</organism>
<evidence type="ECO:0000313" key="1">
    <source>
        <dbReference type="EMBL" id="MFD2592297.1"/>
    </source>
</evidence>
<proteinExistence type="predicted"/>
<name>A0ABW5N9J6_9FLAO</name>
<protein>
    <submittedName>
        <fullName evidence="1">Uncharacterized protein</fullName>
    </submittedName>
</protein>
<dbReference type="RefSeq" id="WP_378256706.1">
    <property type="nucleotide sequence ID" value="NZ_JBHSJV010000001.1"/>
</dbReference>
<dbReference type="Proteomes" id="UP001597459">
    <property type="component" value="Unassembled WGS sequence"/>
</dbReference>
<evidence type="ECO:0000313" key="2">
    <source>
        <dbReference type="Proteomes" id="UP001597459"/>
    </source>
</evidence>
<sequence length="155" mass="17803">MPNFLQVQQKAIKLTPEKVRKDLFKFIRSLESYLAELNRKQIHEKSQDVNGNPLGFYSPATEFITTNNLLLGKGGKIKKAGDPYDLKDTGDFLNNLFVKVDSDSVFFDTKDPKKQKVLKNLLSDDLFGLSDKELKKVIDKKISPFLLQYYKNNLL</sequence>
<keyword evidence="2" id="KW-1185">Reference proteome</keyword>
<accession>A0ABW5N9J6</accession>